<comment type="caution">
    <text evidence="1">The sequence shown here is derived from an EMBL/GenBank/DDBJ whole genome shotgun (WGS) entry which is preliminary data.</text>
</comment>
<dbReference type="HOGENOM" id="CLU_1648860_0_0_9"/>
<reference evidence="1" key="1">
    <citation type="submission" date="2009-09" db="EMBL/GenBank/DDBJ databases">
        <authorList>
            <person name="Weinstock G."/>
            <person name="Sodergren E."/>
            <person name="Clifton S."/>
            <person name="Fulton L."/>
            <person name="Fulton B."/>
            <person name="Courtney L."/>
            <person name="Fronick C."/>
            <person name="Harrison M."/>
            <person name="Strong C."/>
            <person name="Farmer C."/>
            <person name="Delahaunty K."/>
            <person name="Markovic C."/>
            <person name="Hall O."/>
            <person name="Minx P."/>
            <person name="Tomlinson C."/>
            <person name="Mitreva M."/>
            <person name="Nelson J."/>
            <person name="Hou S."/>
            <person name="Wollam A."/>
            <person name="Pepin K.H."/>
            <person name="Johnson M."/>
            <person name="Bhonagiri V."/>
            <person name="Nash W.E."/>
            <person name="Warren W."/>
            <person name="Chinwalla A."/>
            <person name="Mardis E.R."/>
            <person name="Wilson R.K."/>
        </authorList>
    </citation>
    <scope>NUCLEOTIDE SEQUENCE [LARGE SCALE GENOMIC DNA]</scope>
    <source>
        <strain evidence="1">DSM 20583</strain>
    </source>
</reference>
<dbReference type="EMBL" id="ABYU02000016">
    <property type="protein sequence ID" value="EEX21794.1"/>
    <property type="molecule type" value="Genomic_DNA"/>
</dbReference>
<dbReference type="eggNOG" id="ENOG5033Q19">
    <property type="taxonomic scope" value="Bacteria"/>
</dbReference>
<gene>
    <name evidence="1" type="ORF">BLAHAN_05419</name>
</gene>
<dbReference type="KEGG" id="bhan:CGC63_09595"/>
<organism evidence="1 2">
    <name type="scientific">Blautia hansenii DSM 20583</name>
    <dbReference type="NCBI Taxonomy" id="537007"/>
    <lineage>
        <taxon>Bacteria</taxon>
        <taxon>Bacillati</taxon>
        <taxon>Bacillota</taxon>
        <taxon>Clostridia</taxon>
        <taxon>Lachnospirales</taxon>
        <taxon>Lachnospiraceae</taxon>
        <taxon>Blautia</taxon>
    </lineage>
</organism>
<keyword evidence="2" id="KW-1185">Reference proteome</keyword>
<dbReference type="AlphaFoldDB" id="C9L7P9"/>
<dbReference type="RefSeq" id="WP_003020519.1">
    <property type="nucleotide sequence ID" value="NZ_CP022413.2"/>
</dbReference>
<accession>C9L7P9</accession>
<proteinExistence type="predicted"/>
<dbReference type="Proteomes" id="UP000003755">
    <property type="component" value="Unassembled WGS sequence"/>
</dbReference>
<sequence length="160" mass="18980">MTSVFKKLLNAAKNGSYKISLQDKTLVINGREVIKNGIYSSENILIEPSDLDGYFYEGNEIEEIKSEPWNCVRMLYELYKYSIPDKKWDDRKSVFKALPIELISEEDMVLNHPRYMACAVLEGYILLAGLQGWLKWEREDHWYWVNKYDRECIVLKQWVI</sequence>
<protein>
    <submittedName>
        <fullName evidence="1">Uncharacterized protein</fullName>
    </submittedName>
</protein>
<dbReference type="STRING" id="537007.BLAHAN_05419"/>
<name>C9L7P9_BLAHA</name>
<evidence type="ECO:0000313" key="1">
    <source>
        <dbReference type="EMBL" id="EEX21794.1"/>
    </source>
</evidence>
<evidence type="ECO:0000313" key="2">
    <source>
        <dbReference type="Proteomes" id="UP000003755"/>
    </source>
</evidence>